<dbReference type="Gene3D" id="2.30.30.40">
    <property type="entry name" value="SH3 Domains"/>
    <property type="match status" value="1"/>
</dbReference>
<dbReference type="PROSITE" id="PS01159">
    <property type="entry name" value="WW_DOMAIN_1"/>
    <property type="match status" value="1"/>
</dbReference>
<feature type="domain" description="Rho-GAP" evidence="8">
    <location>
        <begin position="790"/>
        <end position="980"/>
    </location>
</feature>
<reference evidence="9" key="1">
    <citation type="submission" date="2023-03" db="EMBL/GenBank/DDBJ databases">
        <authorList>
            <person name="Steffen K."/>
            <person name="Cardenas P."/>
        </authorList>
    </citation>
    <scope>NUCLEOTIDE SEQUENCE</scope>
</reference>
<dbReference type="InterPro" id="IPR001202">
    <property type="entry name" value="WW_dom"/>
</dbReference>
<name>A0AA35SN20_GEOBA</name>
<dbReference type="InterPro" id="IPR036020">
    <property type="entry name" value="WW_dom_sf"/>
</dbReference>
<dbReference type="Proteomes" id="UP001174909">
    <property type="component" value="Unassembled WGS sequence"/>
</dbReference>
<evidence type="ECO:0000259" key="7">
    <source>
        <dbReference type="PROSITE" id="PS50020"/>
    </source>
</evidence>
<dbReference type="InterPro" id="IPR036028">
    <property type="entry name" value="SH3-like_dom_sf"/>
</dbReference>
<gene>
    <name evidence="9" type="ORF">GBAR_LOCUS18680</name>
</gene>
<feature type="compositionally biased region" description="Basic and acidic residues" evidence="4">
    <location>
        <begin position="98"/>
        <end position="109"/>
    </location>
</feature>
<dbReference type="Gene3D" id="2.30.29.30">
    <property type="entry name" value="Pleckstrin-homology domain (PH domain)/Phosphotyrosine-binding domain (PTB)"/>
    <property type="match status" value="1"/>
</dbReference>
<dbReference type="Pfam" id="PF00620">
    <property type="entry name" value="RhoGAP"/>
    <property type="match status" value="1"/>
</dbReference>
<dbReference type="GO" id="GO:0005737">
    <property type="term" value="C:cytoplasm"/>
    <property type="evidence" value="ECO:0007669"/>
    <property type="project" value="TreeGrafter"/>
</dbReference>
<evidence type="ECO:0000256" key="4">
    <source>
        <dbReference type="SAM" id="MobiDB-lite"/>
    </source>
</evidence>
<dbReference type="CDD" id="cd00201">
    <property type="entry name" value="WW"/>
    <property type="match status" value="1"/>
</dbReference>
<feature type="region of interest" description="Disordered" evidence="4">
    <location>
        <begin position="329"/>
        <end position="444"/>
    </location>
</feature>
<keyword evidence="2" id="KW-0343">GTPase activation</keyword>
<keyword evidence="10" id="KW-1185">Reference proteome</keyword>
<feature type="compositionally biased region" description="Basic and acidic residues" evidence="4">
    <location>
        <begin position="142"/>
        <end position="156"/>
    </location>
</feature>
<feature type="domain" description="SH3" evidence="5">
    <location>
        <begin position="1"/>
        <end position="63"/>
    </location>
</feature>
<feature type="region of interest" description="Disordered" evidence="4">
    <location>
        <begin position="534"/>
        <end position="568"/>
    </location>
</feature>
<feature type="region of interest" description="Disordered" evidence="4">
    <location>
        <begin position="79"/>
        <end position="289"/>
    </location>
</feature>
<dbReference type="PANTHER" id="PTHR23176">
    <property type="entry name" value="RHO/RAC/CDC GTPASE-ACTIVATING PROTEIN"/>
    <property type="match status" value="1"/>
</dbReference>
<feature type="domain" description="WW" evidence="7">
    <location>
        <begin position="381"/>
        <end position="414"/>
    </location>
</feature>
<dbReference type="InterPro" id="IPR050729">
    <property type="entry name" value="Rho-GAP"/>
</dbReference>
<evidence type="ECO:0000256" key="1">
    <source>
        <dbReference type="ARBA" id="ARBA00022443"/>
    </source>
</evidence>
<dbReference type="InterPro" id="IPR000198">
    <property type="entry name" value="RhoGAP_dom"/>
</dbReference>
<protein>
    <submittedName>
        <fullName evidence="9">Rho GTPase-activating protein 15</fullName>
    </submittedName>
</protein>
<dbReference type="SUPFAM" id="SSF48350">
    <property type="entry name" value="GTPase activation domain, GAP"/>
    <property type="match status" value="1"/>
</dbReference>
<sequence>MAKVKALYSYTYDYEGTKISFTCGDEFQLLAKVNADWWHVRRWVEKCSQDIYIPAVYVKEVGEDTNPLYQNMSELKKQVEEFKKKESSTPPPPTARKPRPERASSEKNKSNLIATVGPVVAKPVSPPEKKSAPEVTESVADLAKRLAEKMQAKEPPDAEGGGGGVPRTGSTSPLVAPRRSQSTRRLESPASPRHTRKLDGSTSANLLPAVPSKPRSYSINTRPAHAESRKESLSPPELVLQHGEPPPPATKIGQVKSKLPPPVLPKAKLRRPNSMVMFSPTETAGGTEDPFVSVFQTQLSEQMKKVRSASGVGVASGIGGGAIEAKTVVAGQEGQNSTSHSAKPVQNGALSHDSTTTTSTLSPTSPSSLSPPSSLPNLTRNTLPDNWSEHKTNEGHTYYYNSATGKSSWTRPPSAKKTTPTTSPTQQNGTPADPREKIAPRGWTKEINPLSQTPIYTNSRTGERWALAKDGTGNYHYYNMSNSLITVAELPEVADTPSSRLKQLPPTEQIYDQLSPLTPSPSPNATDIESAVEFSSNARAPRPDPSTISPSHTHTQQHPSTTGTAPATGGMLSAQLEVFHHSFANMQLKKHGYLQRKRLFDAQGKRGKGGWQKVYTSLDNFQLKFFTDHKIAMDPATKPLGTFHLLQANVCTYTKEKKVKHSFMVSSPFGEQFLLQAETATLMNDWYSTIQTCVHKANEDYKLHPDKYADLRLDDGEISPKVLVGKGRRKGSKDIQPLSVAIDEDEELDNMELSDKSDRIRNRLRRLMARRPQMETLQKKGIIEDPVFGADLAKYCECKKVLVPQFLVQFMEHIEANGLDTVGLYRLSGNAASVQKLRCLVEQDSPFNLDDAEWADINIVTGCLKLYFRELPDPLIPASQFQKFIDAAKLAPTPAQRISGLADQVKELPKINYCTLVALMKHLRKVMDNGAVNMMRSQNVSIVFGPTLLRAEGDPFEMAKLTPFQNGIVELMLTEFEKIFTRK</sequence>
<dbReference type="EMBL" id="CASHTH010002642">
    <property type="protein sequence ID" value="CAI8033110.1"/>
    <property type="molecule type" value="Genomic_DNA"/>
</dbReference>
<evidence type="ECO:0000256" key="3">
    <source>
        <dbReference type="PROSITE-ProRule" id="PRU00192"/>
    </source>
</evidence>
<dbReference type="SUPFAM" id="SSF50044">
    <property type="entry name" value="SH3-domain"/>
    <property type="match status" value="1"/>
</dbReference>
<dbReference type="Gene3D" id="1.10.555.10">
    <property type="entry name" value="Rho GTPase activation protein"/>
    <property type="match status" value="1"/>
</dbReference>
<dbReference type="PANTHER" id="PTHR23176:SF129">
    <property type="entry name" value="RHO GTPASE ACTIVATING PROTEIN AT 16F, ISOFORM E-RELATED"/>
    <property type="match status" value="1"/>
</dbReference>
<dbReference type="InterPro" id="IPR001452">
    <property type="entry name" value="SH3_domain"/>
</dbReference>
<feature type="compositionally biased region" description="Low complexity" evidence="4">
    <location>
        <begin position="410"/>
        <end position="431"/>
    </location>
</feature>
<proteinExistence type="predicted"/>
<dbReference type="Pfam" id="PF00397">
    <property type="entry name" value="WW"/>
    <property type="match status" value="1"/>
</dbReference>
<dbReference type="SMART" id="SM00456">
    <property type="entry name" value="WW"/>
    <property type="match status" value="1"/>
</dbReference>
<dbReference type="FunFam" id="1.10.555.10:FF:000003">
    <property type="entry name" value="Putative rho GTPase-activating protein 12"/>
    <property type="match status" value="1"/>
</dbReference>
<evidence type="ECO:0000259" key="5">
    <source>
        <dbReference type="PROSITE" id="PS50002"/>
    </source>
</evidence>
<evidence type="ECO:0000256" key="2">
    <source>
        <dbReference type="ARBA" id="ARBA00022468"/>
    </source>
</evidence>
<keyword evidence="1 3" id="KW-0728">SH3 domain</keyword>
<evidence type="ECO:0000313" key="10">
    <source>
        <dbReference type="Proteomes" id="UP001174909"/>
    </source>
</evidence>
<dbReference type="GO" id="GO:0007165">
    <property type="term" value="P:signal transduction"/>
    <property type="evidence" value="ECO:0007669"/>
    <property type="project" value="InterPro"/>
</dbReference>
<dbReference type="AlphaFoldDB" id="A0AA35SN20"/>
<dbReference type="SUPFAM" id="SSF50729">
    <property type="entry name" value="PH domain-like"/>
    <property type="match status" value="1"/>
</dbReference>
<dbReference type="PROSITE" id="PS50238">
    <property type="entry name" value="RHOGAP"/>
    <property type="match status" value="1"/>
</dbReference>
<dbReference type="GO" id="GO:0005096">
    <property type="term" value="F:GTPase activator activity"/>
    <property type="evidence" value="ECO:0007669"/>
    <property type="project" value="UniProtKB-KW"/>
</dbReference>
<organism evidence="9 10">
    <name type="scientific">Geodia barretti</name>
    <name type="common">Barrett's horny sponge</name>
    <dbReference type="NCBI Taxonomy" id="519541"/>
    <lineage>
        <taxon>Eukaryota</taxon>
        <taxon>Metazoa</taxon>
        <taxon>Porifera</taxon>
        <taxon>Demospongiae</taxon>
        <taxon>Heteroscleromorpha</taxon>
        <taxon>Tetractinellida</taxon>
        <taxon>Astrophorina</taxon>
        <taxon>Geodiidae</taxon>
        <taxon>Geodia</taxon>
    </lineage>
</organism>
<dbReference type="InterPro" id="IPR001849">
    <property type="entry name" value="PH_domain"/>
</dbReference>
<dbReference type="SUPFAM" id="SSF51045">
    <property type="entry name" value="WW domain"/>
    <property type="match status" value="1"/>
</dbReference>
<dbReference type="Gene3D" id="2.20.70.10">
    <property type="match status" value="1"/>
</dbReference>
<dbReference type="PROSITE" id="PS50002">
    <property type="entry name" value="SH3"/>
    <property type="match status" value="1"/>
</dbReference>
<dbReference type="PROSITE" id="PS50020">
    <property type="entry name" value="WW_DOMAIN_2"/>
    <property type="match status" value="1"/>
</dbReference>
<feature type="domain" description="PH" evidence="6">
    <location>
        <begin position="587"/>
        <end position="695"/>
    </location>
</feature>
<evidence type="ECO:0000259" key="8">
    <source>
        <dbReference type="PROSITE" id="PS50238"/>
    </source>
</evidence>
<dbReference type="SMART" id="SM00324">
    <property type="entry name" value="RhoGAP"/>
    <property type="match status" value="1"/>
</dbReference>
<feature type="compositionally biased region" description="Polar residues" evidence="4">
    <location>
        <begin position="399"/>
        <end position="409"/>
    </location>
</feature>
<comment type="caution">
    <text evidence="9">The sequence shown here is derived from an EMBL/GenBank/DDBJ whole genome shotgun (WGS) entry which is preliminary data.</text>
</comment>
<dbReference type="Pfam" id="PF00169">
    <property type="entry name" value="PH"/>
    <property type="match status" value="1"/>
</dbReference>
<evidence type="ECO:0000313" key="9">
    <source>
        <dbReference type="EMBL" id="CAI8033110.1"/>
    </source>
</evidence>
<dbReference type="InterPro" id="IPR008936">
    <property type="entry name" value="Rho_GTPase_activation_prot"/>
</dbReference>
<feature type="compositionally biased region" description="Low complexity" evidence="4">
    <location>
        <begin position="354"/>
        <end position="376"/>
    </location>
</feature>
<feature type="compositionally biased region" description="Low complexity" evidence="4">
    <location>
        <begin position="549"/>
        <end position="568"/>
    </location>
</feature>
<dbReference type="SMART" id="SM00233">
    <property type="entry name" value="PH"/>
    <property type="match status" value="1"/>
</dbReference>
<evidence type="ECO:0000259" key="6">
    <source>
        <dbReference type="PROSITE" id="PS50003"/>
    </source>
</evidence>
<dbReference type="InterPro" id="IPR011993">
    <property type="entry name" value="PH-like_dom_sf"/>
</dbReference>
<dbReference type="PROSITE" id="PS50003">
    <property type="entry name" value="PH_DOMAIN"/>
    <property type="match status" value="1"/>
</dbReference>
<accession>A0AA35SN20</accession>